<dbReference type="RefSeq" id="WP_183682090.1">
    <property type="nucleotide sequence ID" value="NZ_JACHHH010000001.1"/>
</dbReference>
<dbReference type="Pfam" id="PF09335">
    <property type="entry name" value="VTT_dom"/>
    <property type="match status" value="1"/>
</dbReference>
<comment type="similarity">
    <text evidence="6">Belongs to the TVP38/TMEM64 family.</text>
</comment>
<protein>
    <recommendedName>
        <fullName evidence="6">TVP38/TMEM64 family membrane protein</fullName>
    </recommendedName>
</protein>
<keyword evidence="2 6" id="KW-1003">Cell membrane</keyword>
<evidence type="ECO:0000313" key="9">
    <source>
        <dbReference type="Proteomes" id="UP000522163"/>
    </source>
</evidence>
<proteinExistence type="inferred from homology"/>
<feature type="transmembrane region" description="Helical" evidence="6">
    <location>
        <begin position="200"/>
        <end position="220"/>
    </location>
</feature>
<keyword evidence="3 6" id="KW-0812">Transmembrane</keyword>
<gene>
    <name evidence="8" type="ORF">HNQ46_000324</name>
</gene>
<dbReference type="InterPro" id="IPR032816">
    <property type="entry name" value="VTT_dom"/>
</dbReference>
<evidence type="ECO:0000259" key="7">
    <source>
        <dbReference type="Pfam" id="PF09335"/>
    </source>
</evidence>
<feature type="transmembrane region" description="Helical" evidence="6">
    <location>
        <begin position="99"/>
        <end position="118"/>
    </location>
</feature>
<evidence type="ECO:0000256" key="5">
    <source>
        <dbReference type="ARBA" id="ARBA00023136"/>
    </source>
</evidence>
<comment type="caution">
    <text evidence="6">Lacks conserved residue(s) required for the propagation of feature annotation.</text>
</comment>
<keyword evidence="4 6" id="KW-1133">Transmembrane helix</keyword>
<comment type="caution">
    <text evidence="8">The sequence shown here is derived from an EMBL/GenBank/DDBJ whole genome shotgun (WGS) entry which is preliminary data.</text>
</comment>
<evidence type="ECO:0000256" key="1">
    <source>
        <dbReference type="ARBA" id="ARBA00004651"/>
    </source>
</evidence>
<accession>A0A7W9SDV1</accession>
<evidence type="ECO:0000256" key="4">
    <source>
        <dbReference type="ARBA" id="ARBA00022989"/>
    </source>
</evidence>
<evidence type="ECO:0000256" key="6">
    <source>
        <dbReference type="RuleBase" id="RU366058"/>
    </source>
</evidence>
<dbReference type="EMBL" id="JACHHH010000001">
    <property type="protein sequence ID" value="MBB6040363.1"/>
    <property type="molecule type" value="Genomic_DNA"/>
</dbReference>
<evidence type="ECO:0000256" key="2">
    <source>
        <dbReference type="ARBA" id="ARBA00022475"/>
    </source>
</evidence>
<dbReference type="PANTHER" id="PTHR12677">
    <property type="entry name" value="GOLGI APPARATUS MEMBRANE PROTEIN TVP38-RELATED"/>
    <property type="match status" value="1"/>
</dbReference>
<comment type="subcellular location">
    <subcellularLocation>
        <location evidence="1 6">Cell membrane</location>
        <topology evidence="1 6">Multi-pass membrane protein</topology>
    </subcellularLocation>
</comment>
<reference evidence="8 9" key="1">
    <citation type="submission" date="2020-08" db="EMBL/GenBank/DDBJ databases">
        <title>Genomic Encyclopedia of Type Strains, Phase IV (KMG-IV): sequencing the most valuable type-strain genomes for metagenomic binning, comparative biology and taxonomic classification.</title>
        <authorList>
            <person name="Goeker M."/>
        </authorList>
    </citation>
    <scope>NUCLEOTIDE SEQUENCE [LARGE SCALE GENOMIC DNA]</scope>
    <source>
        <strain evidence="8 9">DSM 17245</strain>
    </source>
</reference>
<feature type="transmembrane region" description="Helical" evidence="6">
    <location>
        <begin position="147"/>
        <end position="180"/>
    </location>
</feature>
<dbReference type="Proteomes" id="UP000522163">
    <property type="component" value="Unassembled WGS sequence"/>
</dbReference>
<feature type="domain" description="VTT" evidence="7">
    <location>
        <begin position="78"/>
        <end position="193"/>
    </location>
</feature>
<dbReference type="PANTHER" id="PTHR12677:SF59">
    <property type="entry name" value="GOLGI APPARATUS MEMBRANE PROTEIN TVP38-RELATED"/>
    <property type="match status" value="1"/>
</dbReference>
<keyword evidence="5 6" id="KW-0472">Membrane</keyword>
<evidence type="ECO:0000313" key="8">
    <source>
        <dbReference type="EMBL" id="MBB6040363.1"/>
    </source>
</evidence>
<dbReference type="GO" id="GO:0005886">
    <property type="term" value="C:plasma membrane"/>
    <property type="evidence" value="ECO:0007669"/>
    <property type="project" value="UniProtKB-SubCell"/>
</dbReference>
<dbReference type="InterPro" id="IPR015414">
    <property type="entry name" value="TMEM64"/>
</dbReference>
<evidence type="ECO:0000256" key="3">
    <source>
        <dbReference type="ARBA" id="ARBA00022692"/>
    </source>
</evidence>
<dbReference type="AlphaFoldDB" id="A0A7W9SDV1"/>
<sequence length="245" mass="27029">MEKKSFLKERIFIIVLGLVLIGAYFLYSPFQSFMQEVFRVFATGDFQKLKEFVASYGAYAAVISFLLMVLQSIIAPLPAFLITFANAALFGFWKGALLSWSSAMTGAALSFFIARAFGREFVEKLSSKGALNHIDAFFKRHGKQSILIARLLPFVSFDIVSYAAGLSGMSFWGFFIATGLGQTPATLVYSYVGGFLTGGAKWLVTGLLILFALGFMIALGKQLYEERSKKKEQAKGETVKTEETP</sequence>
<dbReference type="GeneID" id="85013895"/>
<organism evidence="8 9">
    <name type="scientific">Oribacterium sinus</name>
    <dbReference type="NCBI Taxonomy" id="237576"/>
    <lineage>
        <taxon>Bacteria</taxon>
        <taxon>Bacillati</taxon>
        <taxon>Bacillota</taxon>
        <taxon>Clostridia</taxon>
        <taxon>Lachnospirales</taxon>
        <taxon>Lachnospiraceae</taxon>
        <taxon>Oribacterium</taxon>
    </lineage>
</organism>
<name>A0A7W9SDV1_9FIRM</name>
<feature type="transmembrane region" description="Helical" evidence="6">
    <location>
        <begin position="12"/>
        <end position="33"/>
    </location>
</feature>